<proteinExistence type="predicted"/>
<comment type="caution">
    <text evidence="1">The sequence shown here is derived from an EMBL/GenBank/DDBJ whole genome shotgun (WGS) entry which is preliminary data.</text>
</comment>
<sequence length="105" mass="12308">MKIWNYQDFEYTKGLFKAIAKNHPNFECLYINIQFEDLNGIKEILLGCTILNRLHLYINDEIEEEEDNCDEILNILADCGETGPQLNFMPILIVVITLLQNILRF</sequence>
<dbReference type="Proteomes" id="UP000232722">
    <property type="component" value="Unassembled WGS sequence"/>
</dbReference>
<dbReference type="EMBL" id="LLXJ01000417">
    <property type="protein sequence ID" value="PKC09969.1"/>
    <property type="molecule type" value="Genomic_DNA"/>
</dbReference>
<gene>
    <name evidence="1" type="ORF">RhiirA5_414972</name>
</gene>
<evidence type="ECO:0000313" key="2">
    <source>
        <dbReference type="Proteomes" id="UP000232722"/>
    </source>
</evidence>
<accession>A0A2N0PT46</accession>
<evidence type="ECO:0000313" key="1">
    <source>
        <dbReference type="EMBL" id="PKC09969.1"/>
    </source>
</evidence>
<name>A0A2N0PT46_9GLOM</name>
<protein>
    <submittedName>
        <fullName evidence="1">Uncharacterized protein</fullName>
    </submittedName>
</protein>
<reference evidence="1 2" key="2">
    <citation type="submission" date="2017-09" db="EMBL/GenBank/DDBJ databases">
        <title>Extensive intraspecific genome diversity in a model arbuscular mycorrhizal fungus.</title>
        <authorList>
            <person name="Chen E.C."/>
            <person name="Morin E."/>
            <person name="Beaudet D."/>
            <person name="Noel J."/>
            <person name="Ndikumana S."/>
            <person name="Charron P."/>
            <person name="St-Onge C."/>
            <person name="Giorgi J."/>
            <person name="Grigoriev I.V."/>
            <person name="Roux C."/>
            <person name="Martin F.M."/>
            <person name="Corradi N."/>
        </authorList>
    </citation>
    <scope>NUCLEOTIDE SEQUENCE [LARGE SCALE GENOMIC DNA]</scope>
    <source>
        <strain evidence="1 2">A5</strain>
    </source>
</reference>
<dbReference type="VEuPathDB" id="FungiDB:RhiirFUN_003849"/>
<reference evidence="1 2" key="1">
    <citation type="submission" date="2016-04" db="EMBL/GenBank/DDBJ databases">
        <title>Genome analyses suggest a sexual origin of heterokaryosis in a supposedly ancient asexual fungus.</title>
        <authorList>
            <person name="Ropars J."/>
            <person name="Sedzielewska K."/>
            <person name="Noel J."/>
            <person name="Charron P."/>
            <person name="Farinelli L."/>
            <person name="Marton T."/>
            <person name="Kruger M."/>
            <person name="Pelin A."/>
            <person name="Brachmann A."/>
            <person name="Corradi N."/>
        </authorList>
    </citation>
    <scope>NUCLEOTIDE SEQUENCE [LARGE SCALE GENOMIC DNA]</scope>
    <source>
        <strain evidence="1 2">A5</strain>
    </source>
</reference>
<organism evidence="1 2">
    <name type="scientific">Rhizophagus irregularis</name>
    <dbReference type="NCBI Taxonomy" id="588596"/>
    <lineage>
        <taxon>Eukaryota</taxon>
        <taxon>Fungi</taxon>
        <taxon>Fungi incertae sedis</taxon>
        <taxon>Mucoromycota</taxon>
        <taxon>Glomeromycotina</taxon>
        <taxon>Glomeromycetes</taxon>
        <taxon>Glomerales</taxon>
        <taxon>Glomeraceae</taxon>
        <taxon>Rhizophagus</taxon>
    </lineage>
</organism>
<dbReference type="AlphaFoldDB" id="A0A2N0PT46"/>